<sequence>GGDPGKIASDLWYEQARTAVSKIMRKGCKLETVQTLLLLAMRDHGNGAEGQAWLLVGAAVRIGQELNLAAATRHSPDDVQLRQNVWGVTLILDLVLSLQMGKSPAIADTLRAGPILPELLTDELFAQEFTLCHIISRINLHLHLG</sequence>
<reference evidence="8 9" key="1">
    <citation type="journal article" date="2015" name="Fungal Genet. Biol.">
        <title>Evolution of novel wood decay mechanisms in Agaricales revealed by the genome sequences of Fistulina hepatica and Cylindrobasidium torrendii.</title>
        <authorList>
            <person name="Floudas D."/>
            <person name="Held B.W."/>
            <person name="Riley R."/>
            <person name="Nagy L.G."/>
            <person name="Koehler G."/>
            <person name="Ransdell A.S."/>
            <person name="Younus H."/>
            <person name="Chow J."/>
            <person name="Chiniquy J."/>
            <person name="Lipzen A."/>
            <person name="Tritt A."/>
            <person name="Sun H."/>
            <person name="Haridas S."/>
            <person name="LaButti K."/>
            <person name="Ohm R.A."/>
            <person name="Kues U."/>
            <person name="Blanchette R.A."/>
            <person name="Grigoriev I.V."/>
            <person name="Minto R.E."/>
            <person name="Hibbett D.S."/>
        </authorList>
    </citation>
    <scope>NUCLEOTIDE SEQUENCE [LARGE SCALE GENOMIC DNA]</scope>
    <source>
        <strain evidence="8 9">FP15055 ss-10</strain>
    </source>
</reference>
<dbReference type="EMBL" id="KN880445">
    <property type="protein sequence ID" value="KIY72301.1"/>
    <property type="molecule type" value="Genomic_DNA"/>
</dbReference>
<name>A0A0D7BRR6_9AGAR</name>
<protein>
    <recommendedName>
        <fullName evidence="7">Xylanolytic transcriptional activator regulatory domain-containing protein</fullName>
    </recommendedName>
</protein>
<evidence type="ECO:0000256" key="1">
    <source>
        <dbReference type="ARBA" id="ARBA00022723"/>
    </source>
</evidence>
<feature type="domain" description="Xylanolytic transcriptional activator regulatory" evidence="7">
    <location>
        <begin position="52"/>
        <end position="123"/>
    </location>
</feature>
<proteinExistence type="predicted"/>
<organism evidence="8 9">
    <name type="scientific">Cylindrobasidium torrendii FP15055 ss-10</name>
    <dbReference type="NCBI Taxonomy" id="1314674"/>
    <lineage>
        <taxon>Eukaryota</taxon>
        <taxon>Fungi</taxon>
        <taxon>Dikarya</taxon>
        <taxon>Basidiomycota</taxon>
        <taxon>Agaricomycotina</taxon>
        <taxon>Agaricomycetes</taxon>
        <taxon>Agaricomycetidae</taxon>
        <taxon>Agaricales</taxon>
        <taxon>Marasmiineae</taxon>
        <taxon>Physalacriaceae</taxon>
        <taxon>Cylindrobasidium</taxon>
    </lineage>
</organism>
<evidence type="ECO:0000313" key="9">
    <source>
        <dbReference type="Proteomes" id="UP000054007"/>
    </source>
</evidence>
<keyword evidence="5" id="KW-0804">Transcription</keyword>
<dbReference type="PANTHER" id="PTHR31313:SF81">
    <property type="entry name" value="TY1 ENHANCER ACTIVATOR"/>
    <property type="match status" value="1"/>
</dbReference>
<dbReference type="SMART" id="SM00906">
    <property type="entry name" value="Fungal_trans"/>
    <property type="match status" value="1"/>
</dbReference>
<keyword evidence="2" id="KW-0862">Zinc</keyword>
<keyword evidence="3" id="KW-0805">Transcription regulation</keyword>
<dbReference type="Proteomes" id="UP000054007">
    <property type="component" value="Unassembled WGS sequence"/>
</dbReference>
<gene>
    <name evidence="8" type="ORF">CYLTODRAFT_323481</name>
</gene>
<evidence type="ECO:0000256" key="5">
    <source>
        <dbReference type="ARBA" id="ARBA00023163"/>
    </source>
</evidence>
<feature type="non-terminal residue" evidence="8">
    <location>
        <position position="145"/>
    </location>
</feature>
<evidence type="ECO:0000256" key="6">
    <source>
        <dbReference type="ARBA" id="ARBA00023242"/>
    </source>
</evidence>
<keyword evidence="9" id="KW-1185">Reference proteome</keyword>
<dbReference type="STRING" id="1314674.A0A0D7BRR6"/>
<dbReference type="CDD" id="cd12148">
    <property type="entry name" value="fungal_TF_MHR"/>
    <property type="match status" value="1"/>
</dbReference>
<dbReference type="AlphaFoldDB" id="A0A0D7BRR6"/>
<dbReference type="GO" id="GO:0008270">
    <property type="term" value="F:zinc ion binding"/>
    <property type="evidence" value="ECO:0007669"/>
    <property type="project" value="InterPro"/>
</dbReference>
<dbReference type="OrthoDB" id="2123952at2759"/>
<evidence type="ECO:0000259" key="7">
    <source>
        <dbReference type="SMART" id="SM00906"/>
    </source>
</evidence>
<dbReference type="PANTHER" id="PTHR31313">
    <property type="entry name" value="TY1 ENHANCER ACTIVATOR"/>
    <property type="match status" value="1"/>
</dbReference>
<feature type="non-terminal residue" evidence="8">
    <location>
        <position position="1"/>
    </location>
</feature>
<dbReference type="GO" id="GO:0003677">
    <property type="term" value="F:DNA binding"/>
    <property type="evidence" value="ECO:0007669"/>
    <property type="project" value="UniProtKB-KW"/>
</dbReference>
<keyword evidence="1" id="KW-0479">Metal-binding</keyword>
<dbReference type="Pfam" id="PF04082">
    <property type="entry name" value="Fungal_trans"/>
    <property type="match status" value="1"/>
</dbReference>
<evidence type="ECO:0000256" key="2">
    <source>
        <dbReference type="ARBA" id="ARBA00022833"/>
    </source>
</evidence>
<evidence type="ECO:0000256" key="3">
    <source>
        <dbReference type="ARBA" id="ARBA00023015"/>
    </source>
</evidence>
<evidence type="ECO:0000256" key="4">
    <source>
        <dbReference type="ARBA" id="ARBA00023125"/>
    </source>
</evidence>
<keyword evidence="6" id="KW-0539">Nucleus</keyword>
<accession>A0A0D7BRR6</accession>
<keyword evidence="4" id="KW-0238">DNA-binding</keyword>
<dbReference type="InterPro" id="IPR007219">
    <property type="entry name" value="XnlR_reg_dom"/>
</dbReference>
<dbReference type="GO" id="GO:0006351">
    <property type="term" value="P:DNA-templated transcription"/>
    <property type="evidence" value="ECO:0007669"/>
    <property type="project" value="InterPro"/>
</dbReference>
<evidence type="ECO:0000313" key="8">
    <source>
        <dbReference type="EMBL" id="KIY72301.1"/>
    </source>
</evidence>
<dbReference type="InterPro" id="IPR051615">
    <property type="entry name" value="Transcr_Regulatory_Elem"/>
</dbReference>